<reference evidence="3 4" key="1">
    <citation type="submission" date="2019-12" db="EMBL/GenBank/DDBJ databases">
        <authorList>
            <person name="Floudas D."/>
            <person name="Bentzer J."/>
            <person name="Ahren D."/>
            <person name="Johansson T."/>
            <person name="Persson P."/>
            <person name="Tunlid A."/>
        </authorList>
    </citation>
    <scope>NUCLEOTIDE SEQUENCE [LARGE SCALE GENOMIC DNA]</scope>
    <source>
        <strain evidence="3 4">CBS 102.39</strain>
    </source>
</reference>
<evidence type="ECO:0000256" key="1">
    <source>
        <dbReference type="SAM" id="MobiDB-lite"/>
    </source>
</evidence>
<comment type="caution">
    <text evidence="3">The sequence shown here is derived from an EMBL/GenBank/DDBJ whole genome shotgun (WGS) entry which is preliminary data.</text>
</comment>
<gene>
    <name evidence="3" type="ORF">D9613_003531</name>
</gene>
<dbReference type="EMBL" id="JAACJL010000044">
    <property type="protein sequence ID" value="KAF4614987.1"/>
    <property type="molecule type" value="Genomic_DNA"/>
</dbReference>
<sequence length="168" mass="18845">MIHKEWSKNYKPKDKAPPVVTDDGALSRTSSFAKKYFNSLNEDDVLTSDTLEDWLVSPLMNTSLNSIEYWTQMDGGGNRLAHMALDYFSIPASSTDVEQSFSHGGLTISKLRHSLSDESARAACVMGSWTSLDGAIPKDQIIESFREKWHWPKKKACRESTALIIVDD</sequence>
<name>A0A8H4QPK5_9AGAR</name>
<dbReference type="InterPro" id="IPR008906">
    <property type="entry name" value="HATC_C_dom"/>
</dbReference>
<accession>A0A8H4QPK5</accession>
<dbReference type="Proteomes" id="UP000521872">
    <property type="component" value="Unassembled WGS sequence"/>
</dbReference>
<feature type="domain" description="HAT C-terminal dimerisation" evidence="2">
    <location>
        <begin position="51"/>
        <end position="129"/>
    </location>
</feature>
<dbReference type="AlphaFoldDB" id="A0A8H4QPK5"/>
<proteinExistence type="predicted"/>
<dbReference type="Pfam" id="PF05699">
    <property type="entry name" value="Dimer_Tnp_hAT"/>
    <property type="match status" value="1"/>
</dbReference>
<organism evidence="3 4">
    <name type="scientific">Agrocybe pediades</name>
    <dbReference type="NCBI Taxonomy" id="84607"/>
    <lineage>
        <taxon>Eukaryota</taxon>
        <taxon>Fungi</taxon>
        <taxon>Dikarya</taxon>
        <taxon>Basidiomycota</taxon>
        <taxon>Agaricomycotina</taxon>
        <taxon>Agaricomycetes</taxon>
        <taxon>Agaricomycetidae</taxon>
        <taxon>Agaricales</taxon>
        <taxon>Agaricineae</taxon>
        <taxon>Strophariaceae</taxon>
        <taxon>Agrocybe</taxon>
    </lineage>
</organism>
<evidence type="ECO:0000313" key="3">
    <source>
        <dbReference type="EMBL" id="KAF4614987.1"/>
    </source>
</evidence>
<feature type="compositionally biased region" description="Basic and acidic residues" evidence="1">
    <location>
        <begin position="1"/>
        <end position="16"/>
    </location>
</feature>
<protein>
    <recommendedName>
        <fullName evidence="2">HAT C-terminal dimerisation domain-containing protein</fullName>
    </recommendedName>
</protein>
<keyword evidence="4" id="KW-1185">Reference proteome</keyword>
<dbReference type="InterPro" id="IPR012337">
    <property type="entry name" value="RNaseH-like_sf"/>
</dbReference>
<dbReference type="GO" id="GO:0046983">
    <property type="term" value="F:protein dimerization activity"/>
    <property type="evidence" value="ECO:0007669"/>
    <property type="project" value="InterPro"/>
</dbReference>
<evidence type="ECO:0000313" key="4">
    <source>
        <dbReference type="Proteomes" id="UP000521872"/>
    </source>
</evidence>
<dbReference type="SUPFAM" id="SSF53098">
    <property type="entry name" value="Ribonuclease H-like"/>
    <property type="match status" value="1"/>
</dbReference>
<feature type="region of interest" description="Disordered" evidence="1">
    <location>
        <begin position="1"/>
        <end position="22"/>
    </location>
</feature>
<evidence type="ECO:0000259" key="2">
    <source>
        <dbReference type="Pfam" id="PF05699"/>
    </source>
</evidence>